<evidence type="ECO:0000259" key="1">
    <source>
        <dbReference type="Pfam" id="PF13391"/>
    </source>
</evidence>
<dbReference type="EMBL" id="WHPC01000002">
    <property type="protein sequence ID" value="MPV35650.1"/>
    <property type="molecule type" value="Genomic_DNA"/>
</dbReference>
<proteinExistence type="predicted"/>
<evidence type="ECO:0000313" key="2">
    <source>
        <dbReference type="EMBL" id="MPV35650.1"/>
    </source>
</evidence>
<feature type="domain" description="HNH nuclease" evidence="1">
    <location>
        <begin position="188"/>
        <end position="236"/>
    </location>
</feature>
<dbReference type="GO" id="GO:0004519">
    <property type="term" value="F:endonuclease activity"/>
    <property type="evidence" value="ECO:0007669"/>
    <property type="project" value="UniProtKB-KW"/>
</dbReference>
<keyword evidence="2" id="KW-0378">Hydrolase</keyword>
<dbReference type="SUPFAM" id="SSF88697">
    <property type="entry name" value="PUA domain-like"/>
    <property type="match status" value="1"/>
</dbReference>
<dbReference type="Proteomes" id="UP000437709">
    <property type="component" value="Unassembled WGS sequence"/>
</dbReference>
<protein>
    <submittedName>
        <fullName evidence="2">HNH endonuclease</fullName>
    </submittedName>
</protein>
<dbReference type="Gene3D" id="3.10.590.10">
    <property type="entry name" value="ph1033 like domains"/>
    <property type="match status" value="1"/>
</dbReference>
<keyword evidence="3" id="KW-1185">Reference proteome</keyword>
<keyword evidence="2" id="KW-0255">Endonuclease</keyword>
<dbReference type="InterPro" id="IPR003615">
    <property type="entry name" value="HNH_nuc"/>
</dbReference>
<gene>
    <name evidence="2" type="ORF">GB881_01055</name>
</gene>
<dbReference type="AlphaFoldDB" id="A0A6N7ECF2"/>
<dbReference type="InterPro" id="IPR015947">
    <property type="entry name" value="PUA-like_sf"/>
</dbReference>
<keyword evidence="2" id="KW-0540">Nuclease</keyword>
<evidence type="ECO:0000313" key="3">
    <source>
        <dbReference type="Proteomes" id="UP000437709"/>
    </source>
</evidence>
<name>A0A6N7ECF2_9MICO</name>
<comment type="caution">
    <text evidence="2">The sequence shown here is derived from an EMBL/GenBank/DDBJ whole genome shotgun (WGS) entry which is preliminary data.</text>
</comment>
<dbReference type="OrthoDB" id="4464809at2"/>
<accession>A0A6N7ECF2</accession>
<organism evidence="2 3">
    <name type="scientific">Georgenia subflava</name>
    <dbReference type="NCBI Taxonomy" id="1622177"/>
    <lineage>
        <taxon>Bacteria</taxon>
        <taxon>Bacillati</taxon>
        <taxon>Actinomycetota</taxon>
        <taxon>Actinomycetes</taxon>
        <taxon>Micrococcales</taxon>
        <taxon>Bogoriellaceae</taxon>
        <taxon>Georgenia</taxon>
    </lineage>
</organism>
<reference evidence="2 3" key="1">
    <citation type="submission" date="2019-10" db="EMBL/GenBank/DDBJ databases">
        <title>Georgenia wutianyii sp. nov. and Georgenia yuyongxinii sp. nov. isolated from plateau pika (Ochotona curzoniae) in the Qinghai-Tibet plateau of China.</title>
        <authorList>
            <person name="Tian Z."/>
        </authorList>
    </citation>
    <scope>NUCLEOTIDE SEQUENCE [LARGE SCALE GENOMIC DNA]</scope>
    <source>
        <strain evidence="2 3">JCM 19765</strain>
    </source>
</reference>
<sequence>MRNAMTSWVLTIAKDYPNHWDIAKENGLWDMATSRPIKSGDVVYFWISKHGFIGRVEVTDGATPLTGNEDLPWTDEGEREYVSRFRFRAAADMAADRVSWSEVQENTGFRQSPSWAPHSDDSAVEAWLSSLFEQFDAAETAFVDSAAAVARIADLKEDSRERALAEIAVRRGQGPFRKSLLSAYGRRCTVTGTAEEAVLEAAHISPYRGEHTNVVANGLLLRSDIHTLFDLHLLTVRREGERHVVHVSPALGEDIYRALDGRAIGHLPRNPQHWPSAEALADHNEACPWLAGHQGTVDFVF</sequence>
<dbReference type="Pfam" id="PF13391">
    <property type="entry name" value="HNH_2"/>
    <property type="match status" value="1"/>
</dbReference>